<dbReference type="PANTHER" id="PTHR23399">
    <property type="entry name" value="DEOXYNUCLEOTIDYLTRANSFERASE TERMINAL-INTERACTING PROTEIN 1"/>
    <property type="match status" value="1"/>
</dbReference>
<accession>A0AA39HCC8</accession>
<protein>
    <recommendedName>
        <fullName evidence="2">DNTTIP1 dimerisation domain-containing protein</fullName>
    </recommendedName>
</protein>
<sequence>MVFDGTTTAPGSGYNNKMNRRNDNLEQFMESLGGEPSALRNTLRQAIERNNTDMADTAVKSLDLLREVHQETLTKEIRDLIGRHLDSTFNDAFMNLRRNNVNVSPSDINRLCRHILDGVKATYTELPKFENGDAETPCSPSAFKGIVDSKERELVEADLKNRMKNYRGPITNCSPEPNIDARVKRNIYYGSDRWVHNIPSGGTLASPSALIDATLAPPVKRERSSSSKNC</sequence>
<dbReference type="PANTHER" id="PTHR23399:SF2">
    <property type="entry name" value="DEOXYNUCLEOTIDYLTRANSFERASE TERMINAL-INTERACTING PROTEIN 1"/>
    <property type="match status" value="1"/>
</dbReference>
<feature type="domain" description="DNTTIP1 dimerisation" evidence="2">
    <location>
        <begin position="60"/>
        <end position="124"/>
    </location>
</feature>
<dbReference type="AlphaFoldDB" id="A0AA39HCC8"/>
<evidence type="ECO:0000313" key="4">
    <source>
        <dbReference type="Proteomes" id="UP001175271"/>
    </source>
</evidence>
<organism evidence="3 4">
    <name type="scientific">Steinernema hermaphroditum</name>
    <dbReference type="NCBI Taxonomy" id="289476"/>
    <lineage>
        <taxon>Eukaryota</taxon>
        <taxon>Metazoa</taxon>
        <taxon>Ecdysozoa</taxon>
        <taxon>Nematoda</taxon>
        <taxon>Chromadorea</taxon>
        <taxon>Rhabditida</taxon>
        <taxon>Tylenchina</taxon>
        <taxon>Panagrolaimomorpha</taxon>
        <taxon>Strongyloidoidea</taxon>
        <taxon>Steinernematidae</taxon>
        <taxon>Steinernema</taxon>
    </lineage>
</organism>
<feature type="compositionally biased region" description="Polar residues" evidence="1">
    <location>
        <begin position="1"/>
        <end position="17"/>
    </location>
</feature>
<evidence type="ECO:0000256" key="1">
    <source>
        <dbReference type="SAM" id="MobiDB-lite"/>
    </source>
</evidence>
<name>A0AA39HCC8_9BILA</name>
<dbReference type="GO" id="GO:0005634">
    <property type="term" value="C:nucleus"/>
    <property type="evidence" value="ECO:0007669"/>
    <property type="project" value="TreeGrafter"/>
</dbReference>
<dbReference type="GO" id="GO:0003677">
    <property type="term" value="F:DNA binding"/>
    <property type="evidence" value="ECO:0007669"/>
    <property type="project" value="TreeGrafter"/>
</dbReference>
<dbReference type="InterPro" id="IPR041384">
    <property type="entry name" value="DNTTIP1_dimer"/>
</dbReference>
<evidence type="ECO:0000259" key="2">
    <source>
        <dbReference type="Pfam" id="PF18192"/>
    </source>
</evidence>
<keyword evidence="4" id="KW-1185">Reference proteome</keyword>
<feature type="region of interest" description="Disordered" evidence="1">
    <location>
        <begin position="1"/>
        <end position="20"/>
    </location>
</feature>
<evidence type="ECO:0000313" key="3">
    <source>
        <dbReference type="EMBL" id="KAK0403035.1"/>
    </source>
</evidence>
<proteinExistence type="predicted"/>
<comment type="caution">
    <text evidence="3">The sequence shown here is derived from an EMBL/GenBank/DDBJ whole genome shotgun (WGS) entry which is preliminary data.</text>
</comment>
<reference evidence="3" key="1">
    <citation type="submission" date="2023-06" db="EMBL/GenBank/DDBJ databases">
        <title>Genomic analysis of the entomopathogenic nematode Steinernema hermaphroditum.</title>
        <authorList>
            <person name="Schwarz E.M."/>
            <person name="Heppert J.K."/>
            <person name="Baniya A."/>
            <person name="Schwartz H.T."/>
            <person name="Tan C.-H."/>
            <person name="Antoshechkin I."/>
            <person name="Sternberg P.W."/>
            <person name="Goodrich-Blair H."/>
            <person name="Dillman A.R."/>
        </authorList>
    </citation>
    <scope>NUCLEOTIDE SEQUENCE</scope>
    <source>
        <strain evidence="3">PS9179</strain>
        <tissue evidence="3">Whole animal</tissue>
    </source>
</reference>
<dbReference type="EMBL" id="JAUCMV010000004">
    <property type="protein sequence ID" value="KAK0403035.1"/>
    <property type="molecule type" value="Genomic_DNA"/>
</dbReference>
<gene>
    <name evidence="3" type="ORF">QR680_016684</name>
</gene>
<dbReference type="InterPro" id="IPR026064">
    <property type="entry name" value="TdIF1"/>
</dbReference>
<dbReference type="GO" id="GO:0031491">
    <property type="term" value="F:nucleosome binding"/>
    <property type="evidence" value="ECO:0007669"/>
    <property type="project" value="TreeGrafter"/>
</dbReference>
<dbReference type="Pfam" id="PF18192">
    <property type="entry name" value="DNTTIP1_dimer"/>
    <property type="match status" value="1"/>
</dbReference>
<dbReference type="Proteomes" id="UP001175271">
    <property type="component" value="Unassembled WGS sequence"/>
</dbReference>